<sequence>MQSIAANVWKLDLPIPGSGPATVAAYLLRADDGGLHLIDPGWGEAHSMTFMTTALESLGSTLADVTSVIVTHFHPDHLGFARELQRRGVPLTLPAREQQAIREERDRMPVRHISLHAQYERWGVPREVANELITTFDYLDAPDVQPDVMLEDLEQLAIPGFDLHLVATPGHTDGHGCYVELRRELLFSGDHILSEMNSGIGLGGASPDPLQSYLESLEKLAIYDQFQLLPGHGEHRPTVGDRRKALLAHHHERSREIEQLLESAPSQTTWELASRVRWSGGWAGLHGTHLASALTQTAQHRTRLETLQA</sequence>
<dbReference type="PANTHER" id="PTHR23131">
    <property type="entry name" value="ENDORIBONUCLEASE LACTB2"/>
    <property type="match status" value="1"/>
</dbReference>
<proteinExistence type="predicted"/>
<dbReference type="InterPro" id="IPR036866">
    <property type="entry name" value="RibonucZ/Hydroxyglut_hydro"/>
</dbReference>
<name>A0ABS2L7M4_9MICO</name>
<organism evidence="2 3">
    <name type="scientific">Subtercola frigoramans</name>
    <dbReference type="NCBI Taxonomy" id="120298"/>
    <lineage>
        <taxon>Bacteria</taxon>
        <taxon>Bacillati</taxon>
        <taxon>Actinomycetota</taxon>
        <taxon>Actinomycetes</taxon>
        <taxon>Micrococcales</taxon>
        <taxon>Microbacteriaceae</taxon>
        <taxon>Subtercola</taxon>
    </lineage>
</organism>
<evidence type="ECO:0000313" key="2">
    <source>
        <dbReference type="EMBL" id="MBM7472881.1"/>
    </source>
</evidence>
<dbReference type="SUPFAM" id="SSF56281">
    <property type="entry name" value="Metallo-hydrolase/oxidoreductase"/>
    <property type="match status" value="1"/>
</dbReference>
<dbReference type="Proteomes" id="UP000776164">
    <property type="component" value="Unassembled WGS sequence"/>
</dbReference>
<dbReference type="Gene3D" id="3.60.15.10">
    <property type="entry name" value="Ribonuclease Z/Hydroxyacylglutathione hydrolase-like"/>
    <property type="match status" value="1"/>
</dbReference>
<evidence type="ECO:0000313" key="3">
    <source>
        <dbReference type="Proteomes" id="UP000776164"/>
    </source>
</evidence>
<reference evidence="2 3" key="1">
    <citation type="submission" date="2021-01" db="EMBL/GenBank/DDBJ databases">
        <title>Sequencing the genomes of 1000 actinobacteria strains.</title>
        <authorList>
            <person name="Klenk H.-P."/>
        </authorList>
    </citation>
    <scope>NUCLEOTIDE SEQUENCE [LARGE SCALE GENOMIC DNA]</scope>
    <source>
        <strain evidence="2 3">DSM 13057</strain>
    </source>
</reference>
<dbReference type="RefSeq" id="WP_205109947.1">
    <property type="nucleotide sequence ID" value="NZ_BAAAHT010000015.1"/>
</dbReference>
<feature type="domain" description="Metallo-beta-lactamase" evidence="1">
    <location>
        <begin position="22"/>
        <end position="232"/>
    </location>
</feature>
<gene>
    <name evidence="2" type="ORF">JOE66_002515</name>
</gene>
<keyword evidence="3" id="KW-1185">Reference proteome</keyword>
<accession>A0ABS2L7M4</accession>
<dbReference type="Pfam" id="PF00753">
    <property type="entry name" value="Lactamase_B"/>
    <property type="match status" value="1"/>
</dbReference>
<evidence type="ECO:0000259" key="1">
    <source>
        <dbReference type="SMART" id="SM00849"/>
    </source>
</evidence>
<dbReference type="EMBL" id="JAFBBU010000001">
    <property type="protein sequence ID" value="MBM7472881.1"/>
    <property type="molecule type" value="Genomic_DNA"/>
</dbReference>
<dbReference type="InterPro" id="IPR001279">
    <property type="entry name" value="Metallo-B-lactamas"/>
</dbReference>
<comment type="caution">
    <text evidence="2">The sequence shown here is derived from an EMBL/GenBank/DDBJ whole genome shotgun (WGS) entry which is preliminary data.</text>
</comment>
<dbReference type="PANTHER" id="PTHR23131:SF4">
    <property type="entry name" value="METALLO-BETA-LACTAMASE SUPERFAMILY POTEIN"/>
    <property type="match status" value="1"/>
</dbReference>
<protein>
    <submittedName>
        <fullName evidence="2">Glyoxylase-like metal-dependent hydrolase (Beta-lactamase superfamily II)</fullName>
    </submittedName>
</protein>
<dbReference type="SMART" id="SM00849">
    <property type="entry name" value="Lactamase_B"/>
    <property type="match status" value="1"/>
</dbReference>
<dbReference type="InterPro" id="IPR050662">
    <property type="entry name" value="Sec-metab_biosynth-thioest"/>
</dbReference>